<keyword evidence="8 9" id="KW-0482">Metalloprotease</keyword>
<dbReference type="GO" id="GO:0008270">
    <property type="term" value="F:zinc ion binding"/>
    <property type="evidence" value="ECO:0007669"/>
    <property type="project" value="InterPro"/>
</dbReference>
<evidence type="ECO:0000313" key="12">
    <source>
        <dbReference type="Proteomes" id="UP000036503"/>
    </source>
</evidence>
<keyword evidence="5 9" id="KW-0479">Metal-binding</keyword>
<evidence type="ECO:0000313" key="11">
    <source>
        <dbReference type="EMBL" id="KMO85627.1"/>
    </source>
</evidence>
<dbReference type="PATRIC" id="fig|1122219.3.peg.2586"/>
<evidence type="ECO:0000256" key="9">
    <source>
        <dbReference type="RuleBase" id="RU004386"/>
    </source>
</evidence>
<dbReference type="Gene3D" id="2.30.250.10">
    <property type="entry name" value="Aminopeptidase i, Domain 2"/>
    <property type="match status" value="1"/>
</dbReference>
<accession>A0A0J6WV15</accession>
<reference evidence="11 12" key="1">
    <citation type="submission" date="2015-06" db="EMBL/GenBank/DDBJ databases">
        <title>Draft genome sequence of beer spoilage bacterium Megasphaera cerevisiae type strain 20462.</title>
        <authorList>
            <person name="Kutumbaka K."/>
            <person name="Pasmowitz J."/>
            <person name="Mategko J."/>
            <person name="Reyes D."/>
            <person name="Friedrich A."/>
            <person name="Han S."/>
            <person name="Martens-Habbena W."/>
            <person name="Neal-McKinney J."/>
            <person name="Janagama H.K."/>
            <person name="Nadala C."/>
            <person name="Samadpour M."/>
        </authorList>
    </citation>
    <scope>NUCLEOTIDE SEQUENCE [LARGE SCALE GENOMIC DNA]</scope>
    <source>
        <strain evidence="11 12">DSM 20462</strain>
    </source>
</reference>
<dbReference type="PANTHER" id="PTHR28570">
    <property type="entry name" value="ASPARTYL AMINOPEPTIDASE"/>
    <property type="match status" value="1"/>
</dbReference>
<keyword evidence="7 9" id="KW-0862">Zinc</keyword>
<protein>
    <recommendedName>
        <fullName evidence="10">M18 family aminopeptidase</fullName>
        <ecNumber evidence="10">3.4.11.-</ecNumber>
    </recommendedName>
</protein>
<proteinExistence type="inferred from homology"/>
<keyword evidence="4 9" id="KW-0645">Protease</keyword>
<evidence type="ECO:0000256" key="5">
    <source>
        <dbReference type="ARBA" id="ARBA00022723"/>
    </source>
</evidence>
<dbReference type="RefSeq" id="WP_048515187.1">
    <property type="nucleotide sequence ID" value="NZ_FUXD01000038.1"/>
</dbReference>
<dbReference type="SUPFAM" id="SSF101821">
    <property type="entry name" value="Aminopeptidase/glucanase lid domain"/>
    <property type="match status" value="1"/>
</dbReference>
<comment type="caution">
    <text evidence="11">The sequence shown here is derived from an EMBL/GenBank/DDBJ whole genome shotgun (WGS) entry which is preliminary data.</text>
</comment>
<gene>
    <name evidence="11" type="ORF">AB840_12540</name>
</gene>
<dbReference type="STRING" id="39029.BSR42_00055"/>
<evidence type="ECO:0000256" key="7">
    <source>
        <dbReference type="ARBA" id="ARBA00022833"/>
    </source>
</evidence>
<dbReference type="GO" id="GO:0004177">
    <property type="term" value="F:aminopeptidase activity"/>
    <property type="evidence" value="ECO:0007669"/>
    <property type="project" value="UniProtKB-KW"/>
</dbReference>
<evidence type="ECO:0000256" key="1">
    <source>
        <dbReference type="ARBA" id="ARBA00001947"/>
    </source>
</evidence>
<dbReference type="InterPro" id="IPR001948">
    <property type="entry name" value="Peptidase_M18"/>
</dbReference>
<evidence type="ECO:0000256" key="3">
    <source>
        <dbReference type="ARBA" id="ARBA00022438"/>
    </source>
</evidence>
<dbReference type="InParanoid" id="A0A0J6WV15"/>
<dbReference type="InterPro" id="IPR023358">
    <property type="entry name" value="Peptidase_M18_dom2"/>
</dbReference>
<dbReference type="EMBL" id="LEKT01000053">
    <property type="protein sequence ID" value="KMO85627.1"/>
    <property type="molecule type" value="Genomic_DNA"/>
</dbReference>
<dbReference type="GO" id="GO:0008237">
    <property type="term" value="F:metallopeptidase activity"/>
    <property type="evidence" value="ECO:0007669"/>
    <property type="project" value="UniProtKB-KW"/>
</dbReference>
<dbReference type="Gene3D" id="3.40.630.10">
    <property type="entry name" value="Zn peptidases"/>
    <property type="match status" value="1"/>
</dbReference>
<dbReference type="Proteomes" id="UP000036503">
    <property type="component" value="Unassembled WGS sequence"/>
</dbReference>
<evidence type="ECO:0000256" key="6">
    <source>
        <dbReference type="ARBA" id="ARBA00022801"/>
    </source>
</evidence>
<dbReference type="Pfam" id="PF02127">
    <property type="entry name" value="Peptidase_M18"/>
    <property type="match status" value="1"/>
</dbReference>
<keyword evidence="3 9" id="KW-0031">Aminopeptidase</keyword>
<sequence>MNTSIQDLLQFIHQSTSPYHTVKTAIDQLKAAGFTELSSNTRWHLHPHGLYYVPIFDSTLLAFSIGANPRKHLRLAAAHTDFPCLRIKPSAAVTAGGYGKLNVEIYGGMIRESWLDRPLSLAGKIAITGAGPFHPDIRFIDTHRPVMTIPRLAIHMNHKINEGITLNPQKDMLPLTTLCTTGEDDSAFFLSFVASVCNCTPKDILSYELTVYPAEDGCLLGLHDEFISSPRLDNLTSVLACLTGLTSNTAADGINMIALFDNEEVGSRTKQGAASLVIPNLLQRLYTNLGYDIEEYYTALADAFVLSIDVAHAMHPNVPEKCDITNVPILGNGIALKTACSQSYAGDAEAVAVITSLCQQEKIPFQHYVNRSDIAGGSTLGSLLSANLPVRTMDIGIPILAMHSARELMGTADQKSLQNLVTAFFK</sequence>
<evidence type="ECO:0000256" key="4">
    <source>
        <dbReference type="ARBA" id="ARBA00022670"/>
    </source>
</evidence>
<evidence type="ECO:0000256" key="10">
    <source>
        <dbReference type="RuleBase" id="RU004387"/>
    </source>
</evidence>
<dbReference type="PRINTS" id="PR00932">
    <property type="entry name" value="AMINO1PTASE"/>
</dbReference>
<dbReference type="NCBIfam" id="NF002759">
    <property type="entry name" value="PRK02813.1"/>
    <property type="match status" value="1"/>
</dbReference>
<keyword evidence="12" id="KW-1185">Reference proteome</keyword>
<evidence type="ECO:0000256" key="8">
    <source>
        <dbReference type="ARBA" id="ARBA00023049"/>
    </source>
</evidence>
<comment type="similarity">
    <text evidence="2 9">Belongs to the peptidase M18 family.</text>
</comment>
<keyword evidence="6 9" id="KW-0378">Hydrolase</keyword>
<name>A0A0J6WV15_9FIRM</name>
<dbReference type="AlphaFoldDB" id="A0A0J6WV15"/>
<evidence type="ECO:0000256" key="2">
    <source>
        <dbReference type="ARBA" id="ARBA00008290"/>
    </source>
</evidence>
<dbReference type="GO" id="GO:0006508">
    <property type="term" value="P:proteolysis"/>
    <property type="evidence" value="ECO:0007669"/>
    <property type="project" value="UniProtKB-KW"/>
</dbReference>
<dbReference type="EC" id="3.4.11.-" evidence="10"/>
<comment type="cofactor">
    <cofactor evidence="1 10">
        <name>Zn(2+)</name>
        <dbReference type="ChEBI" id="CHEBI:29105"/>
    </cofactor>
</comment>
<organism evidence="11 12">
    <name type="scientific">Megasphaera cerevisiae DSM 20462</name>
    <dbReference type="NCBI Taxonomy" id="1122219"/>
    <lineage>
        <taxon>Bacteria</taxon>
        <taxon>Bacillati</taxon>
        <taxon>Bacillota</taxon>
        <taxon>Negativicutes</taxon>
        <taxon>Veillonellales</taxon>
        <taxon>Veillonellaceae</taxon>
        <taxon>Megasphaera</taxon>
    </lineage>
</organism>
<dbReference type="PANTHER" id="PTHR28570:SF3">
    <property type="entry name" value="ASPARTYL AMINOPEPTIDASE"/>
    <property type="match status" value="1"/>
</dbReference>
<dbReference type="OrthoDB" id="9764268at2"/>
<dbReference type="SUPFAM" id="SSF53187">
    <property type="entry name" value="Zn-dependent exopeptidases"/>
    <property type="match status" value="1"/>
</dbReference>
<dbReference type="GO" id="GO:0005737">
    <property type="term" value="C:cytoplasm"/>
    <property type="evidence" value="ECO:0007669"/>
    <property type="project" value="UniProtKB-ARBA"/>
</dbReference>